<dbReference type="PANTHER" id="PTHR10151:SF120">
    <property type="entry name" value="BIS(5'-ADENOSYL)-TRIPHOSPHATASE"/>
    <property type="match status" value="1"/>
</dbReference>
<feature type="non-terminal residue" evidence="1">
    <location>
        <position position="423"/>
    </location>
</feature>
<dbReference type="SUPFAM" id="SSF53649">
    <property type="entry name" value="Alkaline phosphatase-like"/>
    <property type="match status" value="1"/>
</dbReference>
<evidence type="ECO:0008006" key="2">
    <source>
        <dbReference type="Google" id="ProtNLM"/>
    </source>
</evidence>
<dbReference type="HOGENOM" id="CLU_017594_1_2_1"/>
<gene>
    <name evidence="1" type="ORF">HELRODRAFT_121963</name>
</gene>
<dbReference type="STRING" id="6412.T1EGT4"/>
<dbReference type="Gene3D" id="3.30.1360.180">
    <property type="match status" value="1"/>
</dbReference>
<dbReference type="Gene3D" id="3.40.720.10">
    <property type="entry name" value="Alkaline Phosphatase, subunit A"/>
    <property type="match status" value="1"/>
</dbReference>
<dbReference type="InterPro" id="IPR017850">
    <property type="entry name" value="Alkaline_phosphatase_core_sf"/>
</dbReference>
<proteinExistence type="predicted"/>
<dbReference type="PANTHER" id="PTHR10151">
    <property type="entry name" value="ECTONUCLEOTIDE PYROPHOSPHATASE/PHOSPHODIESTERASE"/>
    <property type="match status" value="1"/>
</dbReference>
<dbReference type="eggNOG" id="KOG2645">
    <property type="taxonomic scope" value="Eukaryota"/>
</dbReference>
<evidence type="ECO:0000313" key="1">
    <source>
        <dbReference type="EMBL" id="ESN97143.1"/>
    </source>
</evidence>
<sequence length="423" mass="48816">LIAILSPSTTHKHHDQPPKLIVISFDGFKWDYLDFVKNSFNYSTPNFDMLISSGVSISNDGVLNAFVTKTFPNHYSIATGRYEENHGIVGNSFYDPLFNETFDISSPDGTDSKWWDGKSGKLVEPIWITNQKCGCNGTCECERYSGVVFWVGSDVEGQHPTRFLHYNKSMDFKDRLIQLLEWFTDEESPINFGMVYFNEPDSTGHEYGPNSTEIAKKIIELDKLLGEFLEMLKEKKLMSSVNIILTSDHGMVYQREVIILSDYVDVSLFQIYGTSLVYNILPKPGHLEEVYKILSNISHLNVYKKEHIPTEYHYRNNRRILDLVLTVEEGYRVCMSRNDTYCMLMKGDHGYNNSLKSMHPIFIASGPAFKVNYKLERPFEIVDLYSLMCYILKLPPHDNDGDFKRVESILNIKREVYLTENLV</sequence>
<dbReference type="EMBL" id="KB097417">
    <property type="protein sequence ID" value="ESN97143.1"/>
    <property type="molecule type" value="Genomic_DNA"/>
</dbReference>
<dbReference type="RefSeq" id="XP_009024645.1">
    <property type="nucleotide sequence ID" value="XM_009026397.1"/>
</dbReference>
<protein>
    <recommendedName>
        <fullName evidence="2">Ectonucleotide pyrophosphatase/phosphodiesterase family member 4</fullName>
    </recommendedName>
</protein>
<organism evidence="1">
    <name type="scientific">Helobdella robusta</name>
    <name type="common">Californian leech</name>
    <dbReference type="NCBI Taxonomy" id="6412"/>
    <lineage>
        <taxon>Eukaryota</taxon>
        <taxon>Metazoa</taxon>
        <taxon>Spiralia</taxon>
        <taxon>Lophotrochozoa</taxon>
        <taxon>Annelida</taxon>
        <taxon>Clitellata</taxon>
        <taxon>Hirudinea</taxon>
        <taxon>Rhynchobdellida</taxon>
        <taxon>Glossiphoniidae</taxon>
        <taxon>Helobdella</taxon>
    </lineage>
</organism>
<dbReference type="GeneID" id="20195784"/>
<accession>V3UM43</accession>
<feature type="non-terminal residue" evidence="1">
    <location>
        <position position="1"/>
    </location>
</feature>
<reference evidence="1" key="1">
    <citation type="journal article" date="2013" name="Nature">
        <title>Insights into bilaterian evolution from three spiralian genomes.</title>
        <authorList>
            <person name="Simakov O."/>
            <person name="Marletaz F."/>
            <person name="Cho S.J."/>
            <person name="Edsinger-Gonzales E."/>
            <person name="Havlak P."/>
            <person name="Hellsten U."/>
            <person name="Kuo D.H."/>
            <person name="Larsson T."/>
            <person name="Lv J."/>
            <person name="Arendt D."/>
            <person name="Savage R."/>
            <person name="Osoegawa K."/>
            <person name="de Jong P."/>
            <person name="Grimwood J."/>
            <person name="Chapman J.A."/>
            <person name="Shapiro H."/>
            <person name="Aerts A."/>
            <person name="Otillar R.P."/>
            <person name="Terry A.Y."/>
            <person name="Boore J.L."/>
            <person name="Grigoriev I.V."/>
            <person name="Lindberg D.R."/>
            <person name="Seaver E.C."/>
            <person name="Weisblat D.A."/>
            <person name="Putnam N.H."/>
            <person name="Rokhsar D.S."/>
        </authorList>
    </citation>
    <scope>NUCLEOTIDE SEQUENCE</scope>
</reference>
<dbReference type="OrthoDB" id="415411at2759"/>
<name>V3UM43_HELRO</name>
<dbReference type="InterPro" id="IPR002591">
    <property type="entry name" value="Phosphodiest/P_Trfase"/>
</dbReference>
<dbReference type="CDD" id="cd16018">
    <property type="entry name" value="Enpp"/>
    <property type="match status" value="1"/>
</dbReference>
<dbReference type="OMA" id="IPVEWHY"/>
<dbReference type="Pfam" id="PF01663">
    <property type="entry name" value="Phosphodiest"/>
    <property type="match status" value="1"/>
</dbReference>